<dbReference type="AlphaFoldDB" id="A0A8X6W9A8"/>
<organism evidence="1 2">
    <name type="scientific">Trichonephila clavipes</name>
    <name type="common">Golden silk orbweaver</name>
    <name type="synonym">Nephila clavipes</name>
    <dbReference type="NCBI Taxonomy" id="2585209"/>
    <lineage>
        <taxon>Eukaryota</taxon>
        <taxon>Metazoa</taxon>
        <taxon>Ecdysozoa</taxon>
        <taxon>Arthropoda</taxon>
        <taxon>Chelicerata</taxon>
        <taxon>Arachnida</taxon>
        <taxon>Araneae</taxon>
        <taxon>Araneomorphae</taxon>
        <taxon>Entelegynae</taxon>
        <taxon>Araneoidea</taxon>
        <taxon>Nephilidae</taxon>
        <taxon>Trichonephila</taxon>
    </lineage>
</organism>
<accession>A0A8X6W9A8</accession>
<keyword evidence="2" id="KW-1185">Reference proteome</keyword>
<comment type="caution">
    <text evidence="1">The sequence shown here is derived from an EMBL/GenBank/DDBJ whole genome shotgun (WGS) entry which is preliminary data.</text>
</comment>
<sequence length="68" mass="7843">MVHRQSKRIGKNGHITVYIHGVHGTCMNTQDAMTYVRIWSSRFVRHLFTCNPTWNENGKELLLVGQSS</sequence>
<evidence type="ECO:0000313" key="2">
    <source>
        <dbReference type="Proteomes" id="UP000887159"/>
    </source>
</evidence>
<dbReference type="Proteomes" id="UP000887159">
    <property type="component" value="Unassembled WGS sequence"/>
</dbReference>
<evidence type="ECO:0000313" key="1">
    <source>
        <dbReference type="EMBL" id="GFY30141.1"/>
    </source>
</evidence>
<dbReference type="EMBL" id="BMAU01021390">
    <property type="protein sequence ID" value="GFY30141.1"/>
    <property type="molecule type" value="Genomic_DNA"/>
</dbReference>
<name>A0A8X6W9A8_TRICX</name>
<reference evidence="1" key="1">
    <citation type="submission" date="2020-08" db="EMBL/GenBank/DDBJ databases">
        <title>Multicomponent nature underlies the extraordinary mechanical properties of spider dragline silk.</title>
        <authorList>
            <person name="Kono N."/>
            <person name="Nakamura H."/>
            <person name="Mori M."/>
            <person name="Yoshida Y."/>
            <person name="Ohtoshi R."/>
            <person name="Malay A.D."/>
            <person name="Moran D.A.P."/>
            <person name="Tomita M."/>
            <person name="Numata K."/>
            <person name="Arakawa K."/>
        </authorList>
    </citation>
    <scope>NUCLEOTIDE SEQUENCE</scope>
</reference>
<protein>
    <submittedName>
        <fullName evidence="1">Uncharacterized protein</fullName>
    </submittedName>
</protein>
<gene>
    <name evidence="1" type="ORF">TNCV_4074541</name>
</gene>
<proteinExistence type="predicted"/>